<dbReference type="EMBL" id="AP012204">
    <property type="protein sequence ID" value="BAK36432.1"/>
    <property type="molecule type" value="Genomic_DNA"/>
</dbReference>
<evidence type="ECO:0000256" key="1">
    <source>
        <dbReference type="SAM" id="MobiDB-lite"/>
    </source>
</evidence>
<accession>F5XMH5</accession>
<sequence length="176" mass="18220">MLDVVGVAGQNQVAGTNDQGEVGVGNVSRATQAEKFADPAGFLVVDLPDGDAAEYTGESGLPRTRTPDLCYHRDARHHPDSVLLSDPQSCANTRVAPIGSDQRTGVENECHQALGGAATPSERAAASRSAGLKGPSSASHWSSAAPSISFRSWSPAALLSQRDTLTPDRDAAARTA</sequence>
<dbReference type="AlphaFoldDB" id="F5XMH5"/>
<evidence type="ECO:0000313" key="3">
    <source>
        <dbReference type="Proteomes" id="UP000007947"/>
    </source>
</evidence>
<dbReference type="HOGENOM" id="CLU_1523469_0_0_11"/>
<dbReference type="KEGG" id="mph:MLP_34180"/>
<keyword evidence="3" id="KW-1185">Reference proteome</keyword>
<feature type="compositionally biased region" description="Low complexity" evidence="1">
    <location>
        <begin position="136"/>
        <end position="145"/>
    </location>
</feature>
<organism evidence="2 3">
    <name type="scientific">Microlunatus phosphovorus (strain ATCC 700054 / DSM 10555 / JCM 9379 / NBRC 101784 / NCIMB 13414 / VKM Ac-1990 / NM-1)</name>
    <dbReference type="NCBI Taxonomy" id="1032480"/>
    <lineage>
        <taxon>Bacteria</taxon>
        <taxon>Bacillati</taxon>
        <taxon>Actinomycetota</taxon>
        <taxon>Actinomycetes</taxon>
        <taxon>Propionibacteriales</taxon>
        <taxon>Propionibacteriaceae</taxon>
        <taxon>Microlunatus</taxon>
    </lineage>
</organism>
<evidence type="ECO:0000313" key="2">
    <source>
        <dbReference type="EMBL" id="BAK36432.1"/>
    </source>
</evidence>
<feature type="region of interest" description="Disordered" evidence="1">
    <location>
        <begin position="116"/>
        <end position="145"/>
    </location>
</feature>
<protein>
    <submittedName>
        <fullName evidence="2">Uncharacterized protein</fullName>
    </submittedName>
</protein>
<name>F5XMH5_MICPN</name>
<gene>
    <name evidence="2" type="ordered locus">MLP_34180</name>
</gene>
<dbReference type="Proteomes" id="UP000007947">
    <property type="component" value="Chromosome"/>
</dbReference>
<reference evidence="2 3" key="1">
    <citation type="submission" date="2011-05" db="EMBL/GenBank/DDBJ databases">
        <title>Whole genome sequence of Microlunatus phosphovorus NM-1.</title>
        <authorList>
            <person name="Hosoyama A."/>
            <person name="Sasaki K."/>
            <person name="Harada T."/>
            <person name="Igarashi R."/>
            <person name="Kawakoshi A."/>
            <person name="Sasagawa M."/>
            <person name="Fukada J."/>
            <person name="Nakamura S."/>
            <person name="Katano Y."/>
            <person name="Hanada S."/>
            <person name="Kamagata Y."/>
            <person name="Nakamura N."/>
            <person name="Yamazaki S."/>
            <person name="Fujita N."/>
        </authorList>
    </citation>
    <scope>NUCLEOTIDE SEQUENCE [LARGE SCALE GENOMIC DNA]</scope>
    <source>
        <strain evidence="3">ATCC 700054 / DSM 10555 / JCM 9379 / NBRC 101784 / NCIMB 13414 / VKM Ac-1990 / NM-1</strain>
    </source>
</reference>
<proteinExistence type="predicted"/>